<comment type="caution">
    <text evidence="3">The sequence shown here is derived from an EMBL/GenBank/DDBJ whole genome shotgun (WGS) entry which is preliminary data.</text>
</comment>
<keyword evidence="1" id="KW-0732">Signal</keyword>
<reference evidence="3" key="1">
    <citation type="journal article" date="2019" name="bioRxiv">
        <title>The Genome of the Zebra Mussel, Dreissena polymorpha: A Resource for Invasive Species Research.</title>
        <authorList>
            <person name="McCartney M.A."/>
            <person name="Auch B."/>
            <person name="Kono T."/>
            <person name="Mallez S."/>
            <person name="Zhang Y."/>
            <person name="Obille A."/>
            <person name="Becker A."/>
            <person name="Abrahante J.E."/>
            <person name="Garbe J."/>
            <person name="Badalamenti J.P."/>
            <person name="Herman A."/>
            <person name="Mangelson H."/>
            <person name="Liachko I."/>
            <person name="Sullivan S."/>
            <person name="Sone E.D."/>
            <person name="Koren S."/>
            <person name="Silverstein K.A.T."/>
            <person name="Beckman K.B."/>
            <person name="Gohl D.M."/>
        </authorList>
    </citation>
    <scope>NUCLEOTIDE SEQUENCE</scope>
    <source>
        <strain evidence="3">Duluth1</strain>
        <tissue evidence="3">Whole animal</tissue>
    </source>
</reference>
<reference evidence="3" key="2">
    <citation type="submission" date="2020-11" db="EMBL/GenBank/DDBJ databases">
        <authorList>
            <person name="McCartney M.A."/>
            <person name="Auch B."/>
            <person name="Kono T."/>
            <person name="Mallez S."/>
            <person name="Becker A."/>
            <person name="Gohl D.M."/>
            <person name="Silverstein K.A.T."/>
            <person name="Koren S."/>
            <person name="Bechman K.B."/>
            <person name="Herman A."/>
            <person name="Abrahante J.E."/>
            <person name="Garbe J."/>
        </authorList>
    </citation>
    <scope>NUCLEOTIDE SEQUENCE</scope>
    <source>
        <strain evidence="3">Duluth1</strain>
        <tissue evidence="3">Whole animal</tissue>
    </source>
</reference>
<dbReference type="InterPro" id="IPR031424">
    <property type="entry name" value="QVR-like"/>
</dbReference>
<dbReference type="GO" id="GO:0032222">
    <property type="term" value="P:regulation of synaptic transmission, cholinergic"/>
    <property type="evidence" value="ECO:0007669"/>
    <property type="project" value="InterPro"/>
</dbReference>
<dbReference type="Pfam" id="PF17064">
    <property type="entry name" value="QVR"/>
    <property type="match status" value="1"/>
</dbReference>
<keyword evidence="4" id="KW-1185">Reference proteome</keyword>
<dbReference type="PANTHER" id="PTHR33562:SF28">
    <property type="entry name" value="PROTEIN QUIVER"/>
    <property type="match status" value="1"/>
</dbReference>
<dbReference type="Proteomes" id="UP000828390">
    <property type="component" value="Unassembled WGS sequence"/>
</dbReference>
<evidence type="ECO:0000313" key="3">
    <source>
        <dbReference type="EMBL" id="KAH3786283.1"/>
    </source>
</evidence>
<dbReference type="EMBL" id="JAIWYP010000008">
    <property type="protein sequence ID" value="KAH3786283.1"/>
    <property type="molecule type" value="Genomic_DNA"/>
</dbReference>
<gene>
    <name evidence="3" type="ORF">DPMN_164389</name>
</gene>
<sequence length="145" mass="15575">MHDWSCAHHCLLDSPAQNHAYAMKTNIFLKLTVVICVHAEYCAAIKCYTCIISGCEDHFDKSGRTLSDGCAQCLKTKSETSGVHAVTRSCLSDNIGSDGCSKTTILGMEMSQCLCSTDGCNGSSSVYTTMVTVIVPLLMLAKHVV</sequence>
<dbReference type="InterPro" id="IPR050975">
    <property type="entry name" value="Sleep_regulator"/>
</dbReference>
<protein>
    <recommendedName>
        <fullName evidence="5">Protein sleepless</fullName>
    </recommendedName>
</protein>
<dbReference type="AlphaFoldDB" id="A0A9D4EVV1"/>
<organism evidence="3 4">
    <name type="scientific">Dreissena polymorpha</name>
    <name type="common">Zebra mussel</name>
    <name type="synonym">Mytilus polymorpha</name>
    <dbReference type="NCBI Taxonomy" id="45954"/>
    <lineage>
        <taxon>Eukaryota</taxon>
        <taxon>Metazoa</taxon>
        <taxon>Spiralia</taxon>
        <taxon>Lophotrochozoa</taxon>
        <taxon>Mollusca</taxon>
        <taxon>Bivalvia</taxon>
        <taxon>Autobranchia</taxon>
        <taxon>Heteroconchia</taxon>
        <taxon>Euheterodonta</taxon>
        <taxon>Imparidentia</taxon>
        <taxon>Neoheterodontei</taxon>
        <taxon>Myida</taxon>
        <taxon>Dreissenoidea</taxon>
        <taxon>Dreissenidae</taxon>
        <taxon>Dreissena</taxon>
    </lineage>
</organism>
<accession>A0A9D4EVV1</accession>
<evidence type="ECO:0000256" key="1">
    <source>
        <dbReference type="ARBA" id="ARBA00022729"/>
    </source>
</evidence>
<evidence type="ECO:0008006" key="5">
    <source>
        <dbReference type="Google" id="ProtNLM"/>
    </source>
</evidence>
<proteinExistence type="predicted"/>
<evidence type="ECO:0000256" key="2">
    <source>
        <dbReference type="ARBA" id="ARBA00023180"/>
    </source>
</evidence>
<name>A0A9D4EVV1_DREPO</name>
<keyword evidence="2" id="KW-0325">Glycoprotein</keyword>
<dbReference type="GO" id="GO:0030431">
    <property type="term" value="P:sleep"/>
    <property type="evidence" value="ECO:0007669"/>
    <property type="project" value="InterPro"/>
</dbReference>
<evidence type="ECO:0000313" key="4">
    <source>
        <dbReference type="Proteomes" id="UP000828390"/>
    </source>
</evidence>
<dbReference type="PANTHER" id="PTHR33562">
    <property type="entry name" value="ATILLA, ISOFORM B-RELATED-RELATED"/>
    <property type="match status" value="1"/>
</dbReference>